<name>A0AA36GXX7_CYLNA</name>
<reference evidence="2" key="1">
    <citation type="submission" date="2023-07" db="EMBL/GenBank/DDBJ databases">
        <authorList>
            <consortium name="CYATHOMIX"/>
        </authorList>
    </citation>
    <scope>NUCLEOTIDE SEQUENCE</scope>
    <source>
        <strain evidence="2">N/A</strain>
    </source>
</reference>
<protein>
    <submittedName>
        <fullName evidence="2">Uncharacterized protein</fullName>
    </submittedName>
</protein>
<evidence type="ECO:0000313" key="2">
    <source>
        <dbReference type="EMBL" id="CAJ0600369.1"/>
    </source>
</evidence>
<sequence length="55" mass="6937">MKVTFAFFWVAVLFFNMMSVYSYPHTRQNSAKKRKDLDRWIRFLKQEDRLFKNNW</sequence>
<dbReference type="EMBL" id="CATQJL010000223">
    <property type="protein sequence ID" value="CAJ0600369.1"/>
    <property type="molecule type" value="Genomic_DNA"/>
</dbReference>
<proteinExistence type="predicted"/>
<organism evidence="2 3">
    <name type="scientific">Cylicocyclus nassatus</name>
    <name type="common">Nematode worm</name>
    <dbReference type="NCBI Taxonomy" id="53992"/>
    <lineage>
        <taxon>Eukaryota</taxon>
        <taxon>Metazoa</taxon>
        <taxon>Ecdysozoa</taxon>
        <taxon>Nematoda</taxon>
        <taxon>Chromadorea</taxon>
        <taxon>Rhabditida</taxon>
        <taxon>Rhabditina</taxon>
        <taxon>Rhabditomorpha</taxon>
        <taxon>Strongyloidea</taxon>
        <taxon>Strongylidae</taxon>
        <taxon>Cylicocyclus</taxon>
    </lineage>
</organism>
<dbReference type="Proteomes" id="UP001176961">
    <property type="component" value="Unassembled WGS sequence"/>
</dbReference>
<evidence type="ECO:0000256" key="1">
    <source>
        <dbReference type="SAM" id="SignalP"/>
    </source>
</evidence>
<feature type="signal peptide" evidence="1">
    <location>
        <begin position="1"/>
        <end position="22"/>
    </location>
</feature>
<feature type="chain" id="PRO_5041264552" evidence="1">
    <location>
        <begin position="23"/>
        <end position="55"/>
    </location>
</feature>
<comment type="caution">
    <text evidence="2">The sequence shown here is derived from an EMBL/GenBank/DDBJ whole genome shotgun (WGS) entry which is preliminary data.</text>
</comment>
<accession>A0AA36GXX7</accession>
<gene>
    <name evidence="2" type="ORF">CYNAS_LOCUS12352</name>
</gene>
<keyword evidence="1" id="KW-0732">Signal</keyword>
<evidence type="ECO:0000313" key="3">
    <source>
        <dbReference type="Proteomes" id="UP001176961"/>
    </source>
</evidence>
<keyword evidence="3" id="KW-1185">Reference proteome</keyword>
<dbReference type="AlphaFoldDB" id="A0AA36GXX7"/>